<proteinExistence type="predicted"/>
<name>A0A9D2S5B0_9FIRM</name>
<gene>
    <name evidence="1" type="ORF">H9714_08300</name>
</gene>
<reference evidence="1" key="2">
    <citation type="submission" date="2021-04" db="EMBL/GenBank/DDBJ databases">
        <authorList>
            <person name="Gilroy R."/>
        </authorList>
    </citation>
    <scope>NUCLEOTIDE SEQUENCE</scope>
    <source>
        <strain evidence="1">CHK189-11263</strain>
    </source>
</reference>
<organism evidence="1 2">
    <name type="scientific">Candidatus Flavonifractor intestinipullorum</name>
    <dbReference type="NCBI Taxonomy" id="2838587"/>
    <lineage>
        <taxon>Bacteria</taxon>
        <taxon>Bacillati</taxon>
        <taxon>Bacillota</taxon>
        <taxon>Clostridia</taxon>
        <taxon>Eubacteriales</taxon>
        <taxon>Oscillospiraceae</taxon>
        <taxon>Flavonifractor</taxon>
    </lineage>
</organism>
<dbReference type="EMBL" id="DWYC01000073">
    <property type="protein sequence ID" value="HJB57538.1"/>
    <property type="molecule type" value="Genomic_DNA"/>
</dbReference>
<dbReference type="Proteomes" id="UP000824208">
    <property type="component" value="Unassembled WGS sequence"/>
</dbReference>
<protein>
    <submittedName>
        <fullName evidence="1">Stage III sporulation protein AF</fullName>
    </submittedName>
</protein>
<evidence type="ECO:0000313" key="1">
    <source>
        <dbReference type="EMBL" id="HJB57538.1"/>
    </source>
</evidence>
<dbReference type="AlphaFoldDB" id="A0A9D2S5B0"/>
<sequence>MLEAIHQWIFGVTCAAMLVAAAQSLMPKGPVGRIGRITGGLVLLLALLAPVVQLDEEALARALSEYRLPQEQTQALAAADAALFQSLIVEGTSAYISEQAQNLGITCTVSVETRTGEDGYPVPWAVTVTGPLTGEEREALTRRLEADLAIPEERQSYQTEEET</sequence>
<evidence type="ECO:0000313" key="2">
    <source>
        <dbReference type="Proteomes" id="UP000824208"/>
    </source>
</evidence>
<reference evidence="1" key="1">
    <citation type="journal article" date="2021" name="PeerJ">
        <title>Extensive microbial diversity within the chicken gut microbiome revealed by metagenomics and culture.</title>
        <authorList>
            <person name="Gilroy R."/>
            <person name="Ravi A."/>
            <person name="Getino M."/>
            <person name="Pursley I."/>
            <person name="Horton D.L."/>
            <person name="Alikhan N.F."/>
            <person name="Baker D."/>
            <person name="Gharbi K."/>
            <person name="Hall N."/>
            <person name="Watson M."/>
            <person name="Adriaenssens E.M."/>
            <person name="Foster-Nyarko E."/>
            <person name="Jarju S."/>
            <person name="Secka A."/>
            <person name="Antonio M."/>
            <person name="Oren A."/>
            <person name="Chaudhuri R.R."/>
            <person name="La Ragione R."/>
            <person name="Hildebrand F."/>
            <person name="Pallen M.J."/>
        </authorList>
    </citation>
    <scope>NUCLEOTIDE SEQUENCE</scope>
    <source>
        <strain evidence="1">CHK189-11263</strain>
    </source>
</reference>
<comment type="caution">
    <text evidence="1">The sequence shown here is derived from an EMBL/GenBank/DDBJ whole genome shotgun (WGS) entry which is preliminary data.</text>
</comment>
<accession>A0A9D2S5B0</accession>